<dbReference type="Proteomes" id="UP001334084">
    <property type="component" value="Chromosome 2"/>
</dbReference>
<evidence type="ECO:0000313" key="2">
    <source>
        <dbReference type="EMBL" id="WUR02618.1"/>
    </source>
</evidence>
<evidence type="ECO:0000256" key="1">
    <source>
        <dbReference type="ARBA" id="ARBA00043952"/>
    </source>
</evidence>
<dbReference type="Gene3D" id="3.50.50.80">
    <property type="entry name" value="Ubiquitin-activating enzyme E1, inactive adenylation domain, subdomain 1"/>
    <property type="match status" value="1"/>
</dbReference>
<accession>A0AAX4J9N9</accession>
<dbReference type="AlphaFoldDB" id="A0AAX4J9N9"/>
<dbReference type="GO" id="GO:0008641">
    <property type="term" value="F:ubiquitin-like modifier activating enzyme activity"/>
    <property type="evidence" value="ECO:0007669"/>
    <property type="project" value="InterPro"/>
</dbReference>
<protein>
    <submittedName>
        <fullName evidence="2">Ubiquitin-like modifier-activating enzyme</fullName>
    </submittedName>
</protein>
<organism evidence="2 3">
    <name type="scientific">Vairimorpha necatrix</name>
    <dbReference type="NCBI Taxonomy" id="6039"/>
    <lineage>
        <taxon>Eukaryota</taxon>
        <taxon>Fungi</taxon>
        <taxon>Fungi incertae sedis</taxon>
        <taxon>Microsporidia</taxon>
        <taxon>Nosematidae</taxon>
        <taxon>Vairimorpha</taxon>
    </lineage>
</organism>
<name>A0AAX4J9N9_9MICR</name>
<dbReference type="RefSeq" id="XP_065328763.1">
    <property type="nucleotide sequence ID" value="XM_065472691.1"/>
</dbReference>
<comment type="pathway">
    <text evidence="1">Protein modification.</text>
</comment>
<dbReference type="InterPro" id="IPR035985">
    <property type="entry name" value="Ubiquitin-activating_enz"/>
</dbReference>
<keyword evidence="3" id="KW-1185">Reference proteome</keyword>
<dbReference type="EMBL" id="CP142727">
    <property type="protein sequence ID" value="WUR02618.1"/>
    <property type="molecule type" value="Genomic_DNA"/>
</dbReference>
<reference evidence="2" key="1">
    <citation type="journal article" date="2024" name="BMC Genomics">
        <title>Functional annotation of a divergent genome using sequence and structure-based similarity.</title>
        <authorList>
            <person name="Svedberg D."/>
            <person name="Winiger R.R."/>
            <person name="Berg A."/>
            <person name="Sharma H."/>
            <person name="Tellgren-Roth C."/>
            <person name="Debrunner-Vossbrinck B.A."/>
            <person name="Vossbrinck C.R."/>
            <person name="Barandun J."/>
        </authorList>
    </citation>
    <scope>NUCLEOTIDE SEQUENCE</scope>
    <source>
        <strain evidence="2">Illinois isolate</strain>
    </source>
</reference>
<sequence>MNVSSYDKNKYDRQIRLFGKEVQDKLNNLSVSVLSEKDDTFVSGEIMKNLVLLGVNKIYADDNTLKSFTRLVPNTIEGINPKINMLDKPEGIIFVVDKLHSVPEVVNFYISSESLEFDNKEIIKNAAFCKDESHYIKECLLGGIVIQEFIKMLQNQTYQTKFSLSKLLN</sequence>
<gene>
    <name evidence="2" type="ORF">VNE69_02142</name>
</gene>
<evidence type="ECO:0000313" key="3">
    <source>
        <dbReference type="Proteomes" id="UP001334084"/>
    </source>
</evidence>
<dbReference type="GeneID" id="90540432"/>
<proteinExistence type="predicted"/>
<dbReference type="KEGG" id="vnx:VNE69_02142"/>
<dbReference type="InterPro" id="IPR042449">
    <property type="entry name" value="Ub-E1_IAD_1"/>
</dbReference>
<dbReference type="SUPFAM" id="SSF69572">
    <property type="entry name" value="Activating enzymes of the ubiquitin-like proteins"/>
    <property type="match status" value="1"/>
</dbReference>